<feature type="region of interest" description="Disordered" evidence="1">
    <location>
        <begin position="114"/>
        <end position="141"/>
    </location>
</feature>
<reference evidence="3 4" key="1">
    <citation type="journal article" date="2018" name="Mol. Plant">
        <title>The genome of Artemisia annua provides insight into the evolution of Asteraceae family and artemisinin biosynthesis.</title>
        <authorList>
            <person name="Shen Q."/>
            <person name="Zhang L."/>
            <person name="Liao Z."/>
            <person name="Wang S."/>
            <person name="Yan T."/>
            <person name="Shi P."/>
            <person name="Liu M."/>
            <person name="Fu X."/>
            <person name="Pan Q."/>
            <person name="Wang Y."/>
            <person name="Lv Z."/>
            <person name="Lu X."/>
            <person name="Zhang F."/>
            <person name="Jiang W."/>
            <person name="Ma Y."/>
            <person name="Chen M."/>
            <person name="Hao X."/>
            <person name="Li L."/>
            <person name="Tang Y."/>
            <person name="Lv G."/>
            <person name="Zhou Y."/>
            <person name="Sun X."/>
            <person name="Brodelius P.E."/>
            <person name="Rose J.K.C."/>
            <person name="Tang K."/>
        </authorList>
    </citation>
    <scope>NUCLEOTIDE SEQUENCE [LARGE SCALE GENOMIC DNA]</scope>
    <source>
        <strain evidence="4">cv. Huhao1</strain>
        <tissue evidence="3">Leaf</tissue>
    </source>
</reference>
<evidence type="ECO:0000313" key="3">
    <source>
        <dbReference type="EMBL" id="PWA48655.1"/>
    </source>
</evidence>
<sequence>MPKEEMILSLLYRGLTSVRHSSSTIFLLSEKEKFEREYHTIYQLDRENSNEFMKRFVRLAGFLGPMAGTQAEQAKKFKWALRNDTLEGIVNTHFEDVAQVANAARNIEIMQERSRNGVKRNHDGDRVRSGQGNNQRGTTKGIVTTGQGEIISIGISSIGISGIVVDRIIVLLVRMGKEEMRIRMLARRVGSYILVDSVIGLLGLVSYVARWGIWLEIVPRQVETTTTGVMVVIVSRLPRDEFIL</sequence>
<accession>A0A2U1LI35</accession>
<keyword evidence="2" id="KW-1133">Transmembrane helix</keyword>
<dbReference type="AlphaFoldDB" id="A0A2U1LI35"/>
<gene>
    <name evidence="3" type="ORF">CTI12_AA366410</name>
</gene>
<dbReference type="EMBL" id="PKPP01009271">
    <property type="protein sequence ID" value="PWA48655.1"/>
    <property type="molecule type" value="Genomic_DNA"/>
</dbReference>
<keyword evidence="4" id="KW-1185">Reference proteome</keyword>
<dbReference type="OrthoDB" id="2272416at2759"/>
<feature type="transmembrane region" description="Helical" evidence="2">
    <location>
        <begin position="193"/>
        <end position="213"/>
    </location>
</feature>
<evidence type="ECO:0000313" key="4">
    <source>
        <dbReference type="Proteomes" id="UP000245207"/>
    </source>
</evidence>
<evidence type="ECO:0000256" key="2">
    <source>
        <dbReference type="SAM" id="Phobius"/>
    </source>
</evidence>
<feature type="compositionally biased region" description="Basic and acidic residues" evidence="1">
    <location>
        <begin position="114"/>
        <end position="128"/>
    </location>
</feature>
<dbReference type="Proteomes" id="UP000245207">
    <property type="component" value="Unassembled WGS sequence"/>
</dbReference>
<keyword evidence="2" id="KW-0812">Transmembrane</keyword>
<protein>
    <recommendedName>
        <fullName evidence="5">Zinc finger, CCHC-type, Retrotransposon gag domain protein</fullName>
    </recommendedName>
</protein>
<feature type="compositionally biased region" description="Polar residues" evidence="1">
    <location>
        <begin position="130"/>
        <end position="141"/>
    </location>
</feature>
<evidence type="ECO:0008006" key="5">
    <source>
        <dbReference type="Google" id="ProtNLM"/>
    </source>
</evidence>
<proteinExistence type="predicted"/>
<organism evidence="3 4">
    <name type="scientific">Artemisia annua</name>
    <name type="common">Sweet wormwood</name>
    <dbReference type="NCBI Taxonomy" id="35608"/>
    <lineage>
        <taxon>Eukaryota</taxon>
        <taxon>Viridiplantae</taxon>
        <taxon>Streptophyta</taxon>
        <taxon>Embryophyta</taxon>
        <taxon>Tracheophyta</taxon>
        <taxon>Spermatophyta</taxon>
        <taxon>Magnoliopsida</taxon>
        <taxon>eudicotyledons</taxon>
        <taxon>Gunneridae</taxon>
        <taxon>Pentapetalae</taxon>
        <taxon>asterids</taxon>
        <taxon>campanulids</taxon>
        <taxon>Asterales</taxon>
        <taxon>Asteraceae</taxon>
        <taxon>Asteroideae</taxon>
        <taxon>Anthemideae</taxon>
        <taxon>Artemisiinae</taxon>
        <taxon>Artemisia</taxon>
    </lineage>
</organism>
<feature type="transmembrane region" description="Helical" evidence="2">
    <location>
        <begin position="150"/>
        <end position="173"/>
    </location>
</feature>
<keyword evidence="2" id="KW-0472">Membrane</keyword>
<evidence type="ECO:0000256" key="1">
    <source>
        <dbReference type="SAM" id="MobiDB-lite"/>
    </source>
</evidence>
<comment type="caution">
    <text evidence="3">The sequence shown here is derived from an EMBL/GenBank/DDBJ whole genome shotgun (WGS) entry which is preliminary data.</text>
</comment>
<name>A0A2U1LI35_ARTAN</name>